<dbReference type="EMBL" id="AOIN01000061">
    <property type="protein sequence ID" value="ELY98687.1"/>
    <property type="molecule type" value="Genomic_DNA"/>
</dbReference>
<evidence type="ECO:0000313" key="2">
    <source>
        <dbReference type="Proteomes" id="UP000011693"/>
    </source>
</evidence>
<dbReference type="PATRIC" id="fig|1227492.4.peg.2255"/>
<organism evidence="1 2">
    <name type="scientific">Natrialba chahannaoensis JCM 10990</name>
    <dbReference type="NCBI Taxonomy" id="1227492"/>
    <lineage>
        <taxon>Archaea</taxon>
        <taxon>Methanobacteriati</taxon>
        <taxon>Methanobacteriota</taxon>
        <taxon>Stenosarchaea group</taxon>
        <taxon>Halobacteria</taxon>
        <taxon>Halobacteriales</taxon>
        <taxon>Natrialbaceae</taxon>
        <taxon>Natrialba</taxon>
    </lineage>
</organism>
<dbReference type="AlphaFoldDB" id="M0AL85"/>
<accession>M0AL85</accession>
<keyword evidence="2" id="KW-1185">Reference proteome</keyword>
<proteinExistence type="predicted"/>
<sequence length="174" mass="19340">MAGATAGVGGCLTGTDDAEPKRLLYLMLTNNRVQEQRIEVHLDIGDERVSETVYKFPPFGSEESAIPGTTPPSQYMVVPDETEPETKHGLRVRYPETDTWVEAEFGAVETKQFAVWVTMWQPQEPSVETEVFVADDSERNEADDAAGMTLAEGEAFRDSFLERQADRDYAVGSE</sequence>
<name>M0AL85_9EURY</name>
<protein>
    <submittedName>
        <fullName evidence="1">Uncharacterized protein</fullName>
    </submittedName>
</protein>
<reference evidence="1 2" key="1">
    <citation type="journal article" date="2014" name="PLoS Genet.">
        <title>Phylogenetically driven sequencing of extremely halophilic archaea reveals strategies for static and dynamic osmo-response.</title>
        <authorList>
            <person name="Becker E.A."/>
            <person name="Seitzer P.M."/>
            <person name="Tritt A."/>
            <person name="Larsen D."/>
            <person name="Krusor M."/>
            <person name="Yao A.I."/>
            <person name="Wu D."/>
            <person name="Madern D."/>
            <person name="Eisen J.A."/>
            <person name="Darling A.E."/>
            <person name="Facciotti M.T."/>
        </authorList>
    </citation>
    <scope>NUCLEOTIDE SEQUENCE [LARGE SCALE GENOMIC DNA]</scope>
    <source>
        <strain evidence="1 2">JCM 10990</strain>
    </source>
</reference>
<gene>
    <name evidence="1" type="ORF">C482_11435</name>
</gene>
<dbReference type="Proteomes" id="UP000011693">
    <property type="component" value="Unassembled WGS sequence"/>
</dbReference>
<evidence type="ECO:0000313" key="1">
    <source>
        <dbReference type="EMBL" id="ELY98687.1"/>
    </source>
</evidence>
<comment type="caution">
    <text evidence="1">The sequence shown here is derived from an EMBL/GenBank/DDBJ whole genome shotgun (WGS) entry which is preliminary data.</text>
</comment>